<dbReference type="EMBL" id="CP001854">
    <property type="protein sequence ID" value="ADB50523.1"/>
    <property type="molecule type" value="Genomic_DNA"/>
</dbReference>
<reference evidence="7 8" key="1">
    <citation type="journal article" date="2010" name="Stand. Genomic Sci.">
        <title>Complete genome sequence of Conexibacter woesei type strain (ID131577).</title>
        <authorList>
            <person name="Pukall R."/>
            <person name="Lapidus A."/>
            <person name="Glavina Del Rio T."/>
            <person name="Copeland A."/>
            <person name="Tice H."/>
            <person name="Cheng J.-F."/>
            <person name="Lucas S."/>
            <person name="Chen F."/>
            <person name="Nolan M."/>
            <person name="Bruce D."/>
            <person name="Goodwin L."/>
            <person name="Pitluck S."/>
            <person name="Mavromatis K."/>
            <person name="Ivanova N."/>
            <person name="Ovchinnikova G."/>
            <person name="Pati A."/>
            <person name="Chen A."/>
            <person name="Palaniappan K."/>
            <person name="Land M."/>
            <person name="Hauser L."/>
            <person name="Chang Y.-J."/>
            <person name="Jeffries C.D."/>
            <person name="Chain P."/>
            <person name="Meincke L."/>
            <person name="Sims D."/>
            <person name="Brettin T."/>
            <person name="Detter J.C."/>
            <person name="Rohde M."/>
            <person name="Goeker M."/>
            <person name="Bristow J."/>
            <person name="Eisen J.A."/>
            <person name="Markowitz V."/>
            <person name="Kyrpides N.C."/>
            <person name="Klenk H.-P."/>
            <person name="Hugenholtz P."/>
        </authorList>
    </citation>
    <scope>NUCLEOTIDE SEQUENCE [LARGE SCALE GENOMIC DNA]</scope>
    <source>
        <strain evidence="8">DSM 14684 / CIP 108061 / JCM 11494 / NBRC 100937 / ID131577</strain>
    </source>
</reference>
<dbReference type="GO" id="GO:0005829">
    <property type="term" value="C:cytosol"/>
    <property type="evidence" value="ECO:0007669"/>
    <property type="project" value="TreeGrafter"/>
</dbReference>
<dbReference type="GO" id="GO:0016618">
    <property type="term" value="F:hydroxypyruvate reductase [NAD(P)H] activity"/>
    <property type="evidence" value="ECO:0007669"/>
    <property type="project" value="TreeGrafter"/>
</dbReference>
<dbReference type="InterPro" id="IPR043322">
    <property type="entry name" value="CtBP"/>
</dbReference>
<evidence type="ECO:0000259" key="5">
    <source>
        <dbReference type="Pfam" id="PF00389"/>
    </source>
</evidence>
<protein>
    <submittedName>
        <fullName evidence="7">D-isomer specific 2-hydroxyacid dehydrogenase NAD-binding protein</fullName>
    </submittedName>
</protein>
<dbReference type="AlphaFoldDB" id="D3F4F1"/>
<dbReference type="eggNOG" id="COG0111">
    <property type="taxonomic scope" value="Bacteria"/>
</dbReference>
<dbReference type="GO" id="GO:0003714">
    <property type="term" value="F:transcription corepressor activity"/>
    <property type="evidence" value="ECO:0007669"/>
    <property type="project" value="InterPro"/>
</dbReference>
<dbReference type="PROSITE" id="PS00671">
    <property type="entry name" value="D_2_HYDROXYACID_DH_3"/>
    <property type="match status" value="1"/>
</dbReference>
<dbReference type="KEGG" id="cwo:Cwoe_2098"/>
<evidence type="ECO:0000256" key="1">
    <source>
        <dbReference type="ARBA" id="ARBA00005854"/>
    </source>
</evidence>
<dbReference type="SUPFAM" id="SSF51735">
    <property type="entry name" value="NAD(P)-binding Rossmann-fold domains"/>
    <property type="match status" value="1"/>
</dbReference>
<dbReference type="STRING" id="469383.Cwoe_2098"/>
<evidence type="ECO:0000256" key="2">
    <source>
        <dbReference type="ARBA" id="ARBA00023002"/>
    </source>
</evidence>
<sequence>MGVGVGAMTERTVLITDHSWPTVEIERDVLARVGARIVEPRSGDEQELVELARGASAIMTCFAQVPARVIDSAPGLQVVGRFGIGVDNIAVDAATRRGIPVTNVPVYCLDEVAEHVLALALTLRRRTLDFDRAVRDGDWTLKTGMPMHRISGQTLGILGYGKIGAAVAARARALGMHVVANSRSVPAGRTYDDGVEAVDLDELAARSDVLTLHAPLLDATRHVVDAAFIARMKRTAVLINTARGPLVDQDALARALREGRIAGAGLDVFDPEHLPPGHPLLSAPNAVLTPHVAYYSEESVADLRRASAEAVAAVLGGRAAASVVNADALAARAA</sequence>
<dbReference type="PANTHER" id="PTHR10996">
    <property type="entry name" value="2-HYDROXYACID DEHYDROGENASE-RELATED"/>
    <property type="match status" value="1"/>
</dbReference>
<name>D3F4F1_CONWI</name>
<dbReference type="PANTHER" id="PTHR10996:SF283">
    <property type="entry name" value="GLYOXYLATE_HYDROXYPYRUVATE REDUCTASE B"/>
    <property type="match status" value="1"/>
</dbReference>
<feature type="domain" description="D-isomer specific 2-hydroxyacid dehydrogenase catalytic" evidence="5">
    <location>
        <begin position="40"/>
        <end position="325"/>
    </location>
</feature>
<dbReference type="InterPro" id="IPR036291">
    <property type="entry name" value="NAD(P)-bd_dom_sf"/>
</dbReference>
<keyword evidence="3" id="KW-0520">NAD</keyword>
<dbReference type="Pfam" id="PF00389">
    <property type="entry name" value="2-Hacid_dh"/>
    <property type="match status" value="1"/>
</dbReference>
<proteinExistence type="inferred from homology"/>
<keyword evidence="8" id="KW-1185">Reference proteome</keyword>
<evidence type="ECO:0000259" key="6">
    <source>
        <dbReference type="Pfam" id="PF02826"/>
    </source>
</evidence>
<gene>
    <name evidence="7" type="ordered locus">Cwoe_2098</name>
</gene>
<dbReference type="InterPro" id="IPR006140">
    <property type="entry name" value="D-isomer_DH_NAD-bd"/>
</dbReference>
<dbReference type="InterPro" id="IPR006139">
    <property type="entry name" value="D-isomer_2_OHA_DH_cat_dom"/>
</dbReference>
<dbReference type="SUPFAM" id="SSF52283">
    <property type="entry name" value="Formate/glycerate dehydrogenase catalytic domain-like"/>
    <property type="match status" value="1"/>
</dbReference>
<evidence type="ECO:0000313" key="8">
    <source>
        <dbReference type="Proteomes" id="UP000008229"/>
    </source>
</evidence>
<dbReference type="InterPro" id="IPR050223">
    <property type="entry name" value="D-isomer_2-hydroxyacid_DH"/>
</dbReference>
<dbReference type="CDD" id="cd05299">
    <property type="entry name" value="CtBP_dh"/>
    <property type="match status" value="1"/>
</dbReference>
<dbReference type="GO" id="GO:0051287">
    <property type="term" value="F:NAD binding"/>
    <property type="evidence" value="ECO:0007669"/>
    <property type="project" value="InterPro"/>
</dbReference>
<comment type="similarity">
    <text evidence="1 4">Belongs to the D-isomer specific 2-hydroxyacid dehydrogenase family.</text>
</comment>
<evidence type="ECO:0000313" key="7">
    <source>
        <dbReference type="EMBL" id="ADB50523.1"/>
    </source>
</evidence>
<dbReference type="FunFam" id="3.40.50.720:FF:000203">
    <property type="entry name" value="D-3-phosphoglycerate dehydrogenase (SerA)"/>
    <property type="match status" value="1"/>
</dbReference>
<feature type="domain" description="D-isomer specific 2-hydroxyacid dehydrogenase NAD-binding" evidence="6">
    <location>
        <begin position="117"/>
        <end position="293"/>
    </location>
</feature>
<dbReference type="HOGENOM" id="CLU_019796_1_3_11"/>
<dbReference type="Pfam" id="PF02826">
    <property type="entry name" value="2-Hacid_dh_C"/>
    <property type="match status" value="1"/>
</dbReference>
<keyword evidence="2 4" id="KW-0560">Oxidoreductase</keyword>
<dbReference type="GO" id="GO:0030267">
    <property type="term" value="F:glyoxylate reductase (NADPH) activity"/>
    <property type="evidence" value="ECO:0007669"/>
    <property type="project" value="TreeGrafter"/>
</dbReference>
<dbReference type="Gene3D" id="3.40.50.720">
    <property type="entry name" value="NAD(P)-binding Rossmann-like Domain"/>
    <property type="match status" value="2"/>
</dbReference>
<evidence type="ECO:0000256" key="4">
    <source>
        <dbReference type="RuleBase" id="RU003719"/>
    </source>
</evidence>
<dbReference type="Proteomes" id="UP000008229">
    <property type="component" value="Chromosome"/>
</dbReference>
<organism evidence="7 8">
    <name type="scientific">Conexibacter woesei (strain DSM 14684 / CCUG 47730 / CIP 108061 / JCM 11494 / NBRC 100937 / ID131577)</name>
    <dbReference type="NCBI Taxonomy" id="469383"/>
    <lineage>
        <taxon>Bacteria</taxon>
        <taxon>Bacillati</taxon>
        <taxon>Actinomycetota</taxon>
        <taxon>Thermoleophilia</taxon>
        <taxon>Solirubrobacterales</taxon>
        <taxon>Conexibacteraceae</taxon>
        <taxon>Conexibacter</taxon>
    </lineage>
</organism>
<accession>D3F4F1</accession>
<dbReference type="InterPro" id="IPR029753">
    <property type="entry name" value="D-isomer_DH_CS"/>
</dbReference>
<evidence type="ECO:0000256" key="3">
    <source>
        <dbReference type="ARBA" id="ARBA00023027"/>
    </source>
</evidence>
<reference evidence="8" key="2">
    <citation type="submission" date="2010-01" db="EMBL/GenBank/DDBJ databases">
        <title>The complete genome of Conexibacter woesei DSM 14684.</title>
        <authorList>
            <consortium name="US DOE Joint Genome Institute (JGI-PGF)"/>
            <person name="Lucas S."/>
            <person name="Copeland A."/>
            <person name="Lapidus A."/>
            <person name="Glavina del Rio T."/>
            <person name="Dalin E."/>
            <person name="Tice H."/>
            <person name="Bruce D."/>
            <person name="Goodwin L."/>
            <person name="Pitluck S."/>
            <person name="Kyrpides N."/>
            <person name="Mavromatis K."/>
            <person name="Ivanova N."/>
            <person name="Mikhailova N."/>
            <person name="Chertkov O."/>
            <person name="Brettin T."/>
            <person name="Detter J.C."/>
            <person name="Han C."/>
            <person name="Larimer F."/>
            <person name="Land M."/>
            <person name="Hauser L."/>
            <person name="Markowitz V."/>
            <person name="Cheng J.-F."/>
            <person name="Hugenholtz P."/>
            <person name="Woyke T."/>
            <person name="Wu D."/>
            <person name="Pukall R."/>
            <person name="Steenblock K."/>
            <person name="Schneider S."/>
            <person name="Klenk H.-P."/>
            <person name="Eisen J.A."/>
        </authorList>
    </citation>
    <scope>NUCLEOTIDE SEQUENCE [LARGE SCALE GENOMIC DNA]</scope>
    <source>
        <strain evidence="8">DSM 14684 / CIP 108061 / JCM 11494 / NBRC 100937 / ID131577</strain>
    </source>
</reference>